<dbReference type="Gene3D" id="2.40.30.10">
    <property type="entry name" value="Translation factors"/>
    <property type="match status" value="1"/>
</dbReference>
<keyword evidence="4" id="KW-0963">Cytoplasm</keyword>
<dbReference type="InterPro" id="IPR047041">
    <property type="entry name" value="BipA_GTP-bd_dom"/>
</dbReference>
<dbReference type="HOGENOM" id="CLU_017016_4_0_3"/>
<dbReference type="InterPro" id="IPR004161">
    <property type="entry name" value="EFTu-like_2"/>
</dbReference>
<comment type="similarity">
    <text evidence="4">Belongs to the TRAFAC class translation factor GTPase superfamily. Classic translation factor GTPase family. BipA subfamily.</text>
</comment>
<dbReference type="AlphaFoldDB" id="A2CAB0"/>
<gene>
    <name evidence="6" type="primary">typA</name>
    <name evidence="4" type="synonym">bipA</name>
    <name evidence="6" type="ordered locus">P9303_16761</name>
</gene>
<evidence type="ECO:0000256" key="3">
    <source>
        <dbReference type="ARBA" id="ARBA00048548"/>
    </source>
</evidence>
<dbReference type="FunFam" id="3.30.70.240:FF:000002">
    <property type="entry name" value="GTP-binding protein TypA"/>
    <property type="match status" value="1"/>
</dbReference>
<evidence type="ECO:0000259" key="5">
    <source>
        <dbReference type="PROSITE" id="PS51722"/>
    </source>
</evidence>
<dbReference type="SUPFAM" id="SSF50447">
    <property type="entry name" value="Translation proteins"/>
    <property type="match status" value="1"/>
</dbReference>
<evidence type="ECO:0000256" key="1">
    <source>
        <dbReference type="ARBA" id="ARBA00022741"/>
    </source>
</evidence>
<comment type="subcellular location">
    <subcellularLocation>
        <location evidence="4">Cytoplasm</location>
    </subcellularLocation>
    <text evidence="4">Binds to ribosomes.</text>
</comment>
<dbReference type="GO" id="GO:0000049">
    <property type="term" value="F:tRNA binding"/>
    <property type="evidence" value="ECO:0007669"/>
    <property type="project" value="UniProtKB-KW"/>
</dbReference>
<dbReference type="FunFam" id="3.40.50.300:FF:000055">
    <property type="entry name" value="GTP-binding protein TypA"/>
    <property type="match status" value="1"/>
</dbReference>
<dbReference type="InterPro" id="IPR000795">
    <property type="entry name" value="T_Tr_GTP-bd_dom"/>
</dbReference>
<dbReference type="Proteomes" id="UP000002274">
    <property type="component" value="Chromosome"/>
</dbReference>
<dbReference type="InterPro" id="IPR000640">
    <property type="entry name" value="EFG_V-like"/>
</dbReference>
<dbReference type="Pfam" id="PF21018">
    <property type="entry name" value="BipA_C"/>
    <property type="match status" value="1"/>
</dbReference>
<evidence type="ECO:0000313" key="6">
    <source>
        <dbReference type="EMBL" id="ABM78420.1"/>
    </source>
</evidence>
<dbReference type="InterPro" id="IPR009000">
    <property type="entry name" value="Transl_B-barrel_sf"/>
</dbReference>
<keyword evidence="4" id="KW-0820">tRNA-binding</keyword>
<keyword evidence="4 6" id="KW-0378">Hydrolase</keyword>
<dbReference type="Gene3D" id="3.30.70.870">
    <property type="entry name" value="Elongation Factor G (Translational Gtpase), domain 3"/>
    <property type="match status" value="1"/>
</dbReference>
<dbReference type="InterPro" id="IPR048876">
    <property type="entry name" value="BipA_C"/>
</dbReference>
<comment type="catalytic activity">
    <reaction evidence="3 4">
        <text>GTP + H2O = GDP + phosphate + H(+)</text>
        <dbReference type="Rhea" id="RHEA:19669"/>
        <dbReference type="ChEBI" id="CHEBI:15377"/>
        <dbReference type="ChEBI" id="CHEBI:15378"/>
        <dbReference type="ChEBI" id="CHEBI:37565"/>
        <dbReference type="ChEBI" id="CHEBI:43474"/>
        <dbReference type="ChEBI" id="CHEBI:58189"/>
    </reaction>
</comment>
<dbReference type="Gene3D" id="3.40.50.300">
    <property type="entry name" value="P-loop containing nucleotide triphosphate hydrolases"/>
    <property type="match status" value="1"/>
</dbReference>
<evidence type="ECO:0000256" key="2">
    <source>
        <dbReference type="ARBA" id="ARBA00023134"/>
    </source>
</evidence>
<dbReference type="InterPro" id="IPR035651">
    <property type="entry name" value="BipA_V"/>
</dbReference>
<evidence type="ECO:0000313" key="7">
    <source>
        <dbReference type="Proteomes" id="UP000002274"/>
    </source>
</evidence>
<dbReference type="InterPro" id="IPR035647">
    <property type="entry name" value="EFG_III/V"/>
</dbReference>
<reference evidence="6 7" key="1">
    <citation type="journal article" date="2007" name="PLoS Genet.">
        <title>Patterns and implications of gene gain and loss in the evolution of Prochlorococcus.</title>
        <authorList>
            <person name="Kettler G.C."/>
            <person name="Martiny A.C."/>
            <person name="Huang K."/>
            <person name="Zucker J."/>
            <person name="Coleman M.L."/>
            <person name="Rodrigue S."/>
            <person name="Chen F."/>
            <person name="Lapidus A."/>
            <person name="Ferriera S."/>
            <person name="Johnson J."/>
            <person name="Steglich C."/>
            <person name="Church G.M."/>
            <person name="Richardson P."/>
            <person name="Chisholm S.W."/>
        </authorList>
    </citation>
    <scope>NUCLEOTIDE SEQUENCE [LARGE SCALE GENOMIC DNA]</scope>
    <source>
        <strain evidence="6 7">MIT 9303</strain>
    </source>
</reference>
<feature type="domain" description="Tr-type G" evidence="5">
    <location>
        <begin position="6"/>
        <end position="201"/>
    </location>
</feature>
<dbReference type="FunFam" id="2.40.30.10:FF:000016">
    <property type="entry name" value="GTP-binding protein TypA"/>
    <property type="match status" value="1"/>
</dbReference>
<dbReference type="NCBIfam" id="TIGR01394">
    <property type="entry name" value="TypA_BipA"/>
    <property type="match status" value="1"/>
</dbReference>
<comment type="function">
    <text evidence="4">A 50S ribosomal subunit assembly protein with GTPase activity, required for 50S subunit assembly at low temperatures, may also play a role in translation. Binds GTP and analogs. Binds the 70S ribosome between the 30S and 50S subunits, in a similar position as ribosome-bound EF-G; it contacts a number of ribosomal proteins, both rRNAs and the A-site tRNA.</text>
</comment>
<dbReference type="Pfam" id="PF00009">
    <property type="entry name" value="GTP_EFTU"/>
    <property type="match status" value="1"/>
</dbReference>
<dbReference type="InterPro" id="IPR006298">
    <property type="entry name" value="BipA"/>
</dbReference>
<dbReference type="CDD" id="cd03691">
    <property type="entry name" value="BipA_TypA_II"/>
    <property type="match status" value="1"/>
</dbReference>
<organism evidence="6 7">
    <name type="scientific">Prochlorococcus marinus (strain MIT 9303)</name>
    <dbReference type="NCBI Taxonomy" id="59922"/>
    <lineage>
        <taxon>Bacteria</taxon>
        <taxon>Bacillati</taxon>
        <taxon>Cyanobacteriota</taxon>
        <taxon>Cyanophyceae</taxon>
        <taxon>Synechococcales</taxon>
        <taxon>Prochlorococcaceae</taxon>
        <taxon>Prochlorococcus</taxon>
    </lineage>
</organism>
<dbReference type="PROSITE" id="PS00301">
    <property type="entry name" value="G_TR_1"/>
    <property type="match status" value="1"/>
</dbReference>
<dbReference type="RefSeq" id="WP_011826308.1">
    <property type="nucleotide sequence ID" value="NC_008820.1"/>
</dbReference>
<dbReference type="CDD" id="cd01891">
    <property type="entry name" value="TypA_BipA"/>
    <property type="match status" value="1"/>
</dbReference>
<sequence length="600" mass="66201">MSAQAKAIRNIAIIAHVDHGKTTLVDALLTQSGIFRDNEAVPTCVMDSNDLERERGITILSKNTAVTYDETRINIVDTPGHADFGGEVERVLGMVDGCLLIVDANEGPMPQTRFVLKKALEQGLRPIVFVNKIDRARVDPETAVNKVLDLFIELGADDDQCDFPYLFGSGMGGFAKPDMATESQTMKPLFDAILRHVPPPVGDENKPLQLQITTLDYSDFLGRIVIGRVHNGVIRNGQSASLIKDDGSIKRGRISKLLGFEGLQRIEIQEAGAGDLVALAGFDQVNIGETIACPDEPKALPLIKVDEPTLQMTFVVNDSPFAGKEGKFVTSRQLRDRLRKELLTNVALRVEDTDSPDRFAVSGRGELHLGILIETMRREGFEFQVTQPQVIFRTIDGTPCEPVETLVMDVPEAAVGACIEKLGVRRGEMQNMETGNDGRTQLEFVVPSRGLIGLRGEFVRATRGEGIMSHSFFEYRPMLGEFDARRNGVLIAFEQGTATFYALKNAEGRGQFFISPGVKVYKGMIVGENNRPQDMELNVCKAKQLTNIRSAGAEELDTLQTPVQMTLERALEYIGPDEMLEVTPESIRLRKLPAKKMAKR</sequence>
<dbReference type="GO" id="GO:0009409">
    <property type="term" value="P:response to cold"/>
    <property type="evidence" value="ECO:0007669"/>
    <property type="project" value="UniProtKB-ARBA"/>
</dbReference>
<dbReference type="PANTHER" id="PTHR42908">
    <property type="entry name" value="TRANSLATION ELONGATION FACTOR-RELATED"/>
    <property type="match status" value="1"/>
</dbReference>
<accession>A2CAB0</accession>
<dbReference type="InterPro" id="IPR027417">
    <property type="entry name" value="P-loop_NTPase"/>
</dbReference>
<keyword evidence="4" id="KW-0690">Ribosome biogenesis</keyword>
<dbReference type="Gene3D" id="3.30.70.240">
    <property type="match status" value="1"/>
</dbReference>
<dbReference type="InterPro" id="IPR031157">
    <property type="entry name" value="G_TR_CS"/>
</dbReference>
<dbReference type="FunFam" id="3.30.70.870:FF:000003">
    <property type="entry name" value="GTP-binding protein TypA"/>
    <property type="match status" value="1"/>
</dbReference>
<dbReference type="STRING" id="59922.P9303_16761"/>
<dbReference type="GO" id="GO:0000027">
    <property type="term" value="P:ribosomal large subunit assembly"/>
    <property type="evidence" value="ECO:0007669"/>
    <property type="project" value="UniProtKB-UniRule"/>
</dbReference>
<keyword evidence="4" id="KW-0699">rRNA-binding</keyword>
<dbReference type="Pfam" id="PF03144">
    <property type="entry name" value="GTP_EFTU_D2"/>
    <property type="match status" value="1"/>
</dbReference>
<dbReference type="SUPFAM" id="SSF54980">
    <property type="entry name" value="EF-G C-terminal domain-like"/>
    <property type="match status" value="2"/>
</dbReference>
<name>A2CAB0_PROM3</name>
<dbReference type="CDD" id="cd16263">
    <property type="entry name" value="BipA_III"/>
    <property type="match status" value="1"/>
</dbReference>
<dbReference type="HAMAP" id="MF_00849">
    <property type="entry name" value="BipA"/>
    <property type="match status" value="1"/>
</dbReference>
<dbReference type="PRINTS" id="PR00315">
    <property type="entry name" value="ELONGATNFCT"/>
</dbReference>
<dbReference type="GO" id="GO:0005829">
    <property type="term" value="C:cytosol"/>
    <property type="evidence" value="ECO:0007669"/>
    <property type="project" value="TreeGrafter"/>
</dbReference>
<dbReference type="GO" id="GO:0019843">
    <property type="term" value="F:rRNA binding"/>
    <property type="evidence" value="ECO:0007669"/>
    <property type="project" value="UniProtKB-KW"/>
</dbReference>
<dbReference type="GO" id="GO:0010467">
    <property type="term" value="P:gene expression"/>
    <property type="evidence" value="ECO:0007669"/>
    <property type="project" value="UniProtKB-ARBA"/>
</dbReference>
<dbReference type="FunFam" id="2.40.50.250:FF:000001">
    <property type="entry name" value="GTP-binding protein TypA"/>
    <property type="match status" value="1"/>
</dbReference>
<comment type="subunit">
    <text evidence="4">Monomer.</text>
</comment>
<dbReference type="GO" id="GO:0043022">
    <property type="term" value="F:ribosome binding"/>
    <property type="evidence" value="ECO:0007669"/>
    <property type="project" value="UniProtKB-UniRule"/>
</dbReference>
<keyword evidence="4" id="KW-0694">RNA-binding</keyword>
<feature type="binding site" evidence="4">
    <location>
        <begin position="18"/>
        <end position="23"/>
    </location>
    <ligand>
        <name>GTP</name>
        <dbReference type="ChEBI" id="CHEBI:37565"/>
    </ligand>
</feature>
<dbReference type="InterPro" id="IPR005225">
    <property type="entry name" value="Small_GTP-bd"/>
</dbReference>
<dbReference type="Pfam" id="PF00679">
    <property type="entry name" value="EFG_C"/>
    <property type="match status" value="1"/>
</dbReference>
<keyword evidence="2 4" id="KW-0342">GTP-binding</keyword>
<dbReference type="InterPro" id="IPR042116">
    <property type="entry name" value="TypA/BipA_C"/>
</dbReference>
<dbReference type="PANTHER" id="PTHR42908:SF8">
    <property type="entry name" value="TR-TYPE G DOMAIN-CONTAINING PROTEIN"/>
    <property type="match status" value="1"/>
</dbReference>
<dbReference type="BioCyc" id="PMAR59922:G1G80-1455-MONOMER"/>
<dbReference type="EMBL" id="CP000554">
    <property type="protein sequence ID" value="ABM78420.1"/>
    <property type="molecule type" value="Genomic_DNA"/>
</dbReference>
<keyword evidence="1 4" id="KW-0547">Nucleotide-binding</keyword>
<proteinExistence type="inferred from homology"/>
<dbReference type="NCBIfam" id="TIGR00231">
    <property type="entry name" value="small_GTP"/>
    <property type="match status" value="1"/>
</dbReference>
<dbReference type="EC" id="3.6.5.-" evidence="4"/>
<protein>
    <recommendedName>
        <fullName evidence="4">Large ribosomal subunit assembly factor BipA</fullName>
        <ecNumber evidence="4">3.6.5.-</ecNumber>
    </recommendedName>
    <alternativeName>
        <fullName evidence="4">GTP-binding protein BipA</fullName>
    </alternativeName>
</protein>
<dbReference type="GO" id="GO:0003924">
    <property type="term" value="F:GTPase activity"/>
    <property type="evidence" value="ECO:0007669"/>
    <property type="project" value="UniProtKB-UniRule"/>
</dbReference>
<dbReference type="SUPFAM" id="SSF52540">
    <property type="entry name" value="P-loop containing nucleoside triphosphate hydrolases"/>
    <property type="match status" value="1"/>
</dbReference>
<dbReference type="Gene3D" id="2.40.50.250">
    <property type="entry name" value="bipa protein"/>
    <property type="match status" value="1"/>
</dbReference>
<evidence type="ECO:0000256" key="4">
    <source>
        <dbReference type="HAMAP-Rule" id="MF_00849"/>
    </source>
</evidence>
<dbReference type="CDD" id="cd03710">
    <property type="entry name" value="BipA_TypA_C"/>
    <property type="match status" value="1"/>
</dbReference>
<dbReference type="GO" id="GO:1990904">
    <property type="term" value="C:ribonucleoprotein complex"/>
    <property type="evidence" value="ECO:0007669"/>
    <property type="project" value="TreeGrafter"/>
</dbReference>
<dbReference type="InterPro" id="IPR047043">
    <property type="entry name" value="BipA_III"/>
</dbReference>
<dbReference type="InterPro" id="IPR047042">
    <property type="entry name" value="BipA_II"/>
</dbReference>
<dbReference type="GO" id="GO:0005525">
    <property type="term" value="F:GTP binding"/>
    <property type="evidence" value="ECO:0007669"/>
    <property type="project" value="UniProtKB-UniRule"/>
</dbReference>
<feature type="binding site" evidence="4">
    <location>
        <begin position="131"/>
        <end position="134"/>
    </location>
    <ligand>
        <name>GTP</name>
        <dbReference type="ChEBI" id="CHEBI:37565"/>
    </ligand>
</feature>
<dbReference type="PROSITE" id="PS51722">
    <property type="entry name" value="G_TR_2"/>
    <property type="match status" value="1"/>
</dbReference>
<dbReference type="KEGG" id="pmf:P9303_16761"/>